<comment type="caution">
    <text evidence="1">The sequence shown here is derived from an EMBL/GenBank/DDBJ whole genome shotgun (WGS) entry which is preliminary data.</text>
</comment>
<sequence length="106" mass="11592">MPKQILFWYAYGLAGEVSDVTDGTSNLPSRVCVRPMTHMTLSSSFCRGKSRVLPLCPTMVGSLAAPNSARIISVTSQHVLKRMVFWEDKKPCVWQGKCTSSSGLAP</sequence>
<dbReference type="Proteomes" id="UP000604046">
    <property type="component" value="Unassembled WGS sequence"/>
</dbReference>
<name>A0A812M5W4_9DINO</name>
<keyword evidence="2" id="KW-1185">Reference proteome</keyword>
<organism evidence="1 2">
    <name type="scientific">Symbiodinium natans</name>
    <dbReference type="NCBI Taxonomy" id="878477"/>
    <lineage>
        <taxon>Eukaryota</taxon>
        <taxon>Sar</taxon>
        <taxon>Alveolata</taxon>
        <taxon>Dinophyceae</taxon>
        <taxon>Suessiales</taxon>
        <taxon>Symbiodiniaceae</taxon>
        <taxon>Symbiodinium</taxon>
    </lineage>
</organism>
<proteinExistence type="predicted"/>
<dbReference type="AlphaFoldDB" id="A0A812M5W4"/>
<reference evidence="1" key="1">
    <citation type="submission" date="2021-02" db="EMBL/GenBank/DDBJ databases">
        <authorList>
            <person name="Dougan E. K."/>
            <person name="Rhodes N."/>
            <person name="Thang M."/>
            <person name="Chan C."/>
        </authorList>
    </citation>
    <scope>NUCLEOTIDE SEQUENCE</scope>
</reference>
<protein>
    <submittedName>
        <fullName evidence="1">Uncharacterized protein</fullName>
    </submittedName>
</protein>
<gene>
    <name evidence="1" type="ORF">SNAT2548_LOCUS12398</name>
</gene>
<dbReference type="EMBL" id="CAJNDS010001191">
    <property type="protein sequence ID" value="CAE7251090.1"/>
    <property type="molecule type" value="Genomic_DNA"/>
</dbReference>
<evidence type="ECO:0000313" key="1">
    <source>
        <dbReference type="EMBL" id="CAE7251090.1"/>
    </source>
</evidence>
<evidence type="ECO:0000313" key="2">
    <source>
        <dbReference type="Proteomes" id="UP000604046"/>
    </source>
</evidence>
<accession>A0A812M5W4</accession>